<accession>A0A834JBG9</accession>
<dbReference type="AlphaFoldDB" id="A0A834JBG9"/>
<comment type="caution">
    <text evidence="1">The sequence shown here is derived from an EMBL/GenBank/DDBJ whole genome shotgun (WGS) entry which is preliminary data.</text>
</comment>
<reference evidence="1" key="1">
    <citation type="journal article" date="2020" name="G3 (Bethesda)">
        <title>High-Quality Assemblies for Three Invasive Social Wasps from the &lt;i&gt;Vespula&lt;/i&gt; Genus.</title>
        <authorList>
            <person name="Harrop T.W.R."/>
            <person name="Guhlin J."/>
            <person name="McLaughlin G.M."/>
            <person name="Permina E."/>
            <person name="Stockwell P."/>
            <person name="Gilligan J."/>
            <person name="Le Lec M.F."/>
            <person name="Gruber M.A.M."/>
            <person name="Quinn O."/>
            <person name="Lovegrove M."/>
            <person name="Duncan E.J."/>
            <person name="Remnant E.J."/>
            <person name="Van Eeckhoven J."/>
            <person name="Graham B."/>
            <person name="Knapp R.A."/>
            <person name="Langford K.W."/>
            <person name="Kronenberg Z."/>
            <person name="Press M.O."/>
            <person name="Eacker S.M."/>
            <person name="Wilson-Rankin E.E."/>
            <person name="Purcell J."/>
            <person name="Lester P.J."/>
            <person name="Dearden P.K."/>
        </authorList>
    </citation>
    <scope>NUCLEOTIDE SEQUENCE</scope>
    <source>
        <strain evidence="1">Linc-1</strain>
    </source>
</reference>
<keyword evidence="2" id="KW-1185">Reference proteome</keyword>
<dbReference type="EMBL" id="JACSDZ010000016">
    <property type="protein sequence ID" value="KAF7385446.1"/>
    <property type="molecule type" value="Genomic_DNA"/>
</dbReference>
<evidence type="ECO:0000313" key="2">
    <source>
        <dbReference type="Proteomes" id="UP000617340"/>
    </source>
</evidence>
<name>A0A834JBG9_VESGE</name>
<evidence type="ECO:0000313" key="1">
    <source>
        <dbReference type="EMBL" id="KAF7385446.1"/>
    </source>
</evidence>
<protein>
    <submittedName>
        <fullName evidence="1">Uncharacterized protein</fullName>
    </submittedName>
</protein>
<gene>
    <name evidence="1" type="ORF">HZH68_013876</name>
</gene>
<proteinExistence type="predicted"/>
<organism evidence="1 2">
    <name type="scientific">Vespula germanica</name>
    <name type="common">German yellow jacket</name>
    <name type="synonym">Paravespula germanica</name>
    <dbReference type="NCBI Taxonomy" id="30212"/>
    <lineage>
        <taxon>Eukaryota</taxon>
        <taxon>Metazoa</taxon>
        <taxon>Ecdysozoa</taxon>
        <taxon>Arthropoda</taxon>
        <taxon>Hexapoda</taxon>
        <taxon>Insecta</taxon>
        <taxon>Pterygota</taxon>
        <taxon>Neoptera</taxon>
        <taxon>Endopterygota</taxon>
        <taxon>Hymenoptera</taxon>
        <taxon>Apocrita</taxon>
        <taxon>Aculeata</taxon>
        <taxon>Vespoidea</taxon>
        <taxon>Vespidae</taxon>
        <taxon>Vespinae</taxon>
        <taxon>Vespula</taxon>
    </lineage>
</organism>
<sequence length="89" mass="9504">MAHDVLADFAQWRWCSLGGAAAATAELVALPGCACLPATTSFEFLIRKPPCNYWINECPVQTSGCTPRLLVSRTEGTASIVVAFDCHSS</sequence>
<dbReference type="Proteomes" id="UP000617340">
    <property type="component" value="Unassembled WGS sequence"/>
</dbReference>